<keyword evidence="2" id="KW-1185">Reference proteome</keyword>
<accession>A0A7J6D377</accession>
<evidence type="ECO:0000313" key="1">
    <source>
        <dbReference type="EMBL" id="KAF4113665.1"/>
    </source>
</evidence>
<evidence type="ECO:0000313" key="2">
    <source>
        <dbReference type="Proteomes" id="UP000579812"/>
    </source>
</evidence>
<protein>
    <submittedName>
        <fullName evidence="1">Uncharacterized protein</fullName>
    </submittedName>
</protein>
<sequence length="162" mass="17901">MPRSLEEVWISDSYVLCGRVSSPVAVTSSTGCAGNNAVGKGAGIHFDSLEHEALEDADLLEHQKVLESGTRRCGPGVETQNLVDLLVSHPCRPETQIWLICCCLPCNRPKTQNWLICCCLPGNRTQTQNSKTQNPRSVFGKIPLSLFDEEEIAIWRFSISML</sequence>
<name>A0A7J6D377_9TELE</name>
<dbReference type="EMBL" id="JAAMOB010000005">
    <property type="protein sequence ID" value="KAF4113665.1"/>
    <property type="molecule type" value="Genomic_DNA"/>
</dbReference>
<proteinExistence type="predicted"/>
<dbReference type="AlphaFoldDB" id="A0A7J6D377"/>
<dbReference type="PROSITE" id="PS51257">
    <property type="entry name" value="PROKAR_LIPOPROTEIN"/>
    <property type="match status" value="1"/>
</dbReference>
<comment type="caution">
    <text evidence="1">The sequence shown here is derived from an EMBL/GenBank/DDBJ whole genome shotgun (WGS) entry which is preliminary data.</text>
</comment>
<organism evidence="1 2">
    <name type="scientific">Onychostoma macrolepis</name>
    <dbReference type="NCBI Taxonomy" id="369639"/>
    <lineage>
        <taxon>Eukaryota</taxon>
        <taxon>Metazoa</taxon>
        <taxon>Chordata</taxon>
        <taxon>Craniata</taxon>
        <taxon>Vertebrata</taxon>
        <taxon>Euteleostomi</taxon>
        <taxon>Actinopterygii</taxon>
        <taxon>Neopterygii</taxon>
        <taxon>Teleostei</taxon>
        <taxon>Ostariophysi</taxon>
        <taxon>Cypriniformes</taxon>
        <taxon>Cyprinidae</taxon>
        <taxon>Acrossocheilinae</taxon>
        <taxon>Onychostoma</taxon>
    </lineage>
</organism>
<reference evidence="1 2" key="1">
    <citation type="submission" date="2020-04" db="EMBL/GenBank/DDBJ databases">
        <title>Chromosome-level genome assembly of a cyprinid fish Onychostoma macrolepis by integration of Nanopore Sequencing, Bionano and Hi-C technology.</title>
        <authorList>
            <person name="Wang D."/>
        </authorList>
    </citation>
    <scope>NUCLEOTIDE SEQUENCE [LARGE SCALE GENOMIC DNA]</scope>
    <source>
        <strain evidence="1">SWU-2019</strain>
        <tissue evidence="1">Muscle</tissue>
    </source>
</reference>
<gene>
    <name evidence="1" type="ORF">G5714_006210</name>
</gene>
<dbReference type="Proteomes" id="UP000579812">
    <property type="component" value="Unassembled WGS sequence"/>
</dbReference>